<dbReference type="InterPro" id="IPR036390">
    <property type="entry name" value="WH_DNA-bd_sf"/>
</dbReference>
<evidence type="ECO:0000256" key="1">
    <source>
        <dbReference type="ARBA" id="ARBA00009437"/>
    </source>
</evidence>
<dbReference type="Gene3D" id="1.10.10.10">
    <property type="entry name" value="Winged helix-like DNA-binding domain superfamily/Winged helix DNA-binding domain"/>
    <property type="match status" value="1"/>
</dbReference>
<proteinExistence type="inferred from homology"/>
<evidence type="ECO:0000259" key="5">
    <source>
        <dbReference type="PROSITE" id="PS50931"/>
    </source>
</evidence>
<feature type="domain" description="HTH lysR-type" evidence="5">
    <location>
        <begin position="9"/>
        <end position="66"/>
    </location>
</feature>
<comment type="similarity">
    <text evidence="1">Belongs to the LysR transcriptional regulatory family.</text>
</comment>
<dbReference type="InterPro" id="IPR036388">
    <property type="entry name" value="WH-like_DNA-bd_sf"/>
</dbReference>
<dbReference type="AlphaFoldDB" id="A0A5B8FHI5"/>
<dbReference type="OrthoDB" id="5526340at2"/>
<dbReference type="RefSeq" id="WP_138578958.1">
    <property type="nucleotide sequence ID" value="NZ_CP040818.1"/>
</dbReference>
<dbReference type="PANTHER" id="PTHR30537:SF26">
    <property type="entry name" value="GLYCINE CLEAVAGE SYSTEM TRANSCRIPTIONAL ACTIVATOR"/>
    <property type="match status" value="1"/>
</dbReference>
<dbReference type="Gene3D" id="3.40.190.10">
    <property type="entry name" value="Periplasmic binding protein-like II"/>
    <property type="match status" value="2"/>
</dbReference>
<evidence type="ECO:0000256" key="4">
    <source>
        <dbReference type="ARBA" id="ARBA00023163"/>
    </source>
</evidence>
<dbReference type="GO" id="GO:0003700">
    <property type="term" value="F:DNA-binding transcription factor activity"/>
    <property type="evidence" value="ECO:0007669"/>
    <property type="project" value="InterPro"/>
</dbReference>
<dbReference type="Pfam" id="PF00126">
    <property type="entry name" value="HTH_1"/>
    <property type="match status" value="1"/>
</dbReference>
<dbReference type="InterPro" id="IPR058163">
    <property type="entry name" value="LysR-type_TF_proteobact-type"/>
</dbReference>
<keyword evidence="2" id="KW-0805">Transcription regulation</keyword>
<dbReference type="GO" id="GO:0006351">
    <property type="term" value="P:DNA-templated transcription"/>
    <property type="evidence" value="ECO:0007669"/>
    <property type="project" value="TreeGrafter"/>
</dbReference>
<keyword evidence="7" id="KW-1185">Reference proteome</keyword>
<dbReference type="EMBL" id="CP040818">
    <property type="protein sequence ID" value="QDL92461.1"/>
    <property type="molecule type" value="Genomic_DNA"/>
</dbReference>
<accession>A0A5B8FHI5</accession>
<evidence type="ECO:0000313" key="7">
    <source>
        <dbReference type="Proteomes" id="UP000305888"/>
    </source>
</evidence>
<dbReference type="GO" id="GO:0043565">
    <property type="term" value="F:sequence-specific DNA binding"/>
    <property type="evidence" value="ECO:0007669"/>
    <property type="project" value="TreeGrafter"/>
</dbReference>
<reference evidence="6 7" key="1">
    <citation type="submission" date="2019-06" db="EMBL/GenBank/DDBJ databases">
        <title>Genome sequence of Rhodobacteraceae bacterium D4M1.</title>
        <authorList>
            <person name="Cao J."/>
        </authorList>
    </citation>
    <scope>NUCLEOTIDE SEQUENCE [LARGE SCALE GENOMIC DNA]</scope>
    <source>
        <strain evidence="6 7">D4M1</strain>
    </source>
</reference>
<dbReference type="Proteomes" id="UP000305888">
    <property type="component" value="Chromosome"/>
</dbReference>
<dbReference type="PROSITE" id="PS50931">
    <property type="entry name" value="HTH_LYSR"/>
    <property type="match status" value="1"/>
</dbReference>
<dbReference type="Pfam" id="PF03466">
    <property type="entry name" value="LysR_substrate"/>
    <property type="match status" value="1"/>
</dbReference>
<gene>
    <name evidence="6" type="ORF">FDP22_12130</name>
</gene>
<keyword evidence="4" id="KW-0804">Transcription</keyword>
<keyword evidence="3" id="KW-0238">DNA-binding</keyword>
<dbReference type="KEGG" id="ppru:FDP22_12130"/>
<dbReference type="InterPro" id="IPR000847">
    <property type="entry name" value="LysR_HTH_N"/>
</dbReference>
<dbReference type="PRINTS" id="PR00039">
    <property type="entry name" value="HTHLYSR"/>
</dbReference>
<evidence type="ECO:0000256" key="3">
    <source>
        <dbReference type="ARBA" id="ARBA00023125"/>
    </source>
</evidence>
<dbReference type="SUPFAM" id="SSF46785">
    <property type="entry name" value="Winged helix' DNA-binding domain"/>
    <property type="match status" value="1"/>
</dbReference>
<evidence type="ECO:0000313" key="6">
    <source>
        <dbReference type="EMBL" id="QDL92461.1"/>
    </source>
</evidence>
<name>A0A5B8FHI5_9RHOB</name>
<protein>
    <submittedName>
        <fullName evidence="6">LysR family transcriptional regulator</fullName>
    </submittedName>
</protein>
<dbReference type="InterPro" id="IPR005119">
    <property type="entry name" value="LysR_subst-bd"/>
</dbReference>
<sequence length="299" mass="32809">MNSSRRLLPSTSALAAFEAVARLGSFTRAAAELDLTQGAISRQVLALEAQLGRPLFARDGRRVTLTPEGADYAEEIRAALRQIRSASLGLVANVRGGILNLAILPTFGTRWLMPRLPEFLEANPGITVNFATRIGRFDFAETGLDAAIQIGQPDWPGADSTFLMTEDMVPVCAPGHREAHGLAGPEDFARTTLLHMASRPTAWERWFRDRGLEPPAQGGMQFEQFAMVTQACMAGLGIALLPEFLIGQELRAGALERMTPEGFRNRDAYYYVTPRARSTYAPARIFRDWLVEACAEAAR</sequence>
<evidence type="ECO:0000256" key="2">
    <source>
        <dbReference type="ARBA" id="ARBA00023015"/>
    </source>
</evidence>
<dbReference type="SUPFAM" id="SSF53850">
    <property type="entry name" value="Periplasmic binding protein-like II"/>
    <property type="match status" value="1"/>
</dbReference>
<dbReference type="PANTHER" id="PTHR30537">
    <property type="entry name" value="HTH-TYPE TRANSCRIPTIONAL REGULATOR"/>
    <property type="match status" value="1"/>
</dbReference>
<dbReference type="FunFam" id="1.10.10.10:FF:000001">
    <property type="entry name" value="LysR family transcriptional regulator"/>
    <property type="match status" value="1"/>
</dbReference>
<organism evidence="6 7">
    <name type="scientific">Paroceanicella profunda</name>
    <dbReference type="NCBI Taxonomy" id="2579971"/>
    <lineage>
        <taxon>Bacteria</taxon>
        <taxon>Pseudomonadati</taxon>
        <taxon>Pseudomonadota</taxon>
        <taxon>Alphaproteobacteria</taxon>
        <taxon>Rhodobacterales</taxon>
        <taxon>Paracoccaceae</taxon>
        <taxon>Paroceanicella</taxon>
    </lineage>
</organism>